<accession>A0AA37SL42</accession>
<reference evidence="2" key="1">
    <citation type="journal article" date="2014" name="Int. J. Syst. Evol. Microbiol.">
        <title>Complete genome sequence of Corynebacterium casei LMG S-19264T (=DSM 44701T), isolated from a smear-ripened cheese.</title>
        <authorList>
            <consortium name="US DOE Joint Genome Institute (JGI-PGF)"/>
            <person name="Walter F."/>
            <person name="Albersmeier A."/>
            <person name="Kalinowski J."/>
            <person name="Ruckert C."/>
        </authorList>
    </citation>
    <scope>NUCLEOTIDE SEQUENCE</scope>
    <source>
        <strain evidence="2">NBRC 108769</strain>
    </source>
</reference>
<keyword evidence="1" id="KW-1133">Transmembrane helix</keyword>
<gene>
    <name evidence="2" type="ORF">GCM10007940_05100</name>
</gene>
<keyword evidence="1" id="KW-0472">Membrane</keyword>
<feature type="transmembrane region" description="Helical" evidence="1">
    <location>
        <begin position="7"/>
        <end position="23"/>
    </location>
</feature>
<proteinExistence type="predicted"/>
<reference evidence="2" key="2">
    <citation type="submission" date="2023-01" db="EMBL/GenBank/DDBJ databases">
        <title>Draft genome sequence of Portibacter lacus strain NBRC 108769.</title>
        <authorList>
            <person name="Sun Q."/>
            <person name="Mori K."/>
        </authorList>
    </citation>
    <scope>NUCLEOTIDE SEQUENCE</scope>
    <source>
        <strain evidence="2">NBRC 108769</strain>
    </source>
</reference>
<sequence>MKKKKKIFFLISLSGILALFYLFNLKSNIHFVFDNNGQAYNYKIENQKVLLNSSDVLIREINLRRRNSSITKRIVNKISRPKLYYIEFKENKNNFSVAYYKNGSTAKSNVRDEAMFSINSSFYDLNFDPNGLITVKGEEYGIPSKSSGHFKVINGRAKAGPTSIFDQSKSVDYSCQSHPSVMKNGVVWDYILNESKNETYWKSKTYRSLVGQHSNGNLCFLISGNGGLLSIKEITLIGKSNNILTATCLDAGAALQYAFRNNDYGLSFSSLNNKLSLGINIDKLFSRLFGKRFYNESPAFINYKRNSIANN</sequence>
<dbReference type="Proteomes" id="UP001156666">
    <property type="component" value="Unassembled WGS sequence"/>
</dbReference>
<keyword evidence="1" id="KW-0812">Transmembrane</keyword>
<dbReference type="AlphaFoldDB" id="A0AA37SL42"/>
<dbReference type="EMBL" id="BSOH01000001">
    <property type="protein sequence ID" value="GLR15895.1"/>
    <property type="molecule type" value="Genomic_DNA"/>
</dbReference>
<name>A0AA37SL42_9BACT</name>
<comment type="caution">
    <text evidence="2">The sequence shown here is derived from an EMBL/GenBank/DDBJ whole genome shotgun (WGS) entry which is preliminary data.</text>
</comment>
<dbReference type="RefSeq" id="WP_235294527.1">
    <property type="nucleotide sequence ID" value="NZ_BSOH01000001.1"/>
</dbReference>
<organism evidence="2 3">
    <name type="scientific">Portibacter lacus</name>
    <dbReference type="NCBI Taxonomy" id="1099794"/>
    <lineage>
        <taxon>Bacteria</taxon>
        <taxon>Pseudomonadati</taxon>
        <taxon>Bacteroidota</taxon>
        <taxon>Saprospiria</taxon>
        <taxon>Saprospirales</taxon>
        <taxon>Haliscomenobacteraceae</taxon>
        <taxon>Portibacter</taxon>
    </lineage>
</organism>
<keyword evidence="3" id="KW-1185">Reference proteome</keyword>
<evidence type="ECO:0000256" key="1">
    <source>
        <dbReference type="SAM" id="Phobius"/>
    </source>
</evidence>
<evidence type="ECO:0000313" key="2">
    <source>
        <dbReference type="EMBL" id="GLR15895.1"/>
    </source>
</evidence>
<evidence type="ECO:0008006" key="4">
    <source>
        <dbReference type="Google" id="ProtNLM"/>
    </source>
</evidence>
<protein>
    <recommendedName>
        <fullName evidence="4">Phosphodiester glycosidase domain-containing protein</fullName>
    </recommendedName>
</protein>
<evidence type="ECO:0000313" key="3">
    <source>
        <dbReference type="Proteomes" id="UP001156666"/>
    </source>
</evidence>